<keyword evidence="1" id="KW-0378">Hydrolase</keyword>
<dbReference type="GO" id="GO:0016787">
    <property type="term" value="F:hydrolase activity"/>
    <property type="evidence" value="ECO:0007669"/>
    <property type="project" value="UniProtKB-KW"/>
</dbReference>
<protein>
    <submittedName>
        <fullName evidence="1">S-adenosylhomocysteine hydrolase</fullName>
    </submittedName>
</protein>
<accession>A0ABT9TTG5</accession>
<comment type="caution">
    <text evidence="1">The sequence shown here is derived from an EMBL/GenBank/DDBJ whole genome shotgun (WGS) entry which is preliminary data.</text>
</comment>
<gene>
    <name evidence="1" type="ORF">J2T15_000048</name>
</gene>
<name>A0ABT9TTG5_PAEHA</name>
<dbReference type="Proteomes" id="UP001229346">
    <property type="component" value="Unassembled WGS sequence"/>
</dbReference>
<evidence type="ECO:0000313" key="2">
    <source>
        <dbReference type="Proteomes" id="UP001229346"/>
    </source>
</evidence>
<reference evidence="1 2" key="1">
    <citation type="submission" date="2023-07" db="EMBL/GenBank/DDBJ databases">
        <title>Sorghum-associated microbial communities from plants grown in Nebraska, USA.</title>
        <authorList>
            <person name="Schachtman D."/>
        </authorList>
    </citation>
    <scope>NUCLEOTIDE SEQUENCE [LARGE SCALE GENOMIC DNA]</scope>
    <source>
        <strain evidence="1 2">CC482</strain>
    </source>
</reference>
<keyword evidence="2" id="KW-1185">Reference proteome</keyword>
<dbReference type="RefSeq" id="WP_307199884.1">
    <property type="nucleotide sequence ID" value="NZ_JAUSST010000004.1"/>
</dbReference>
<organism evidence="1 2">
    <name type="scientific">Paenibacillus harenae</name>
    <dbReference type="NCBI Taxonomy" id="306543"/>
    <lineage>
        <taxon>Bacteria</taxon>
        <taxon>Bacillati</taxon>
        <taxon>Bacillota</taxon>
        <taxon>Bacilli</taxon>
        <taxon>Bacillales</taxon>
        <taxon>Paenibacillaceae</taxon>
        <taxon>Paenibacillus</taxon>
    </lineage>
</organism>
<dbReference type="EMBL" id="JAUSSU010000001">
    <property type="protein sequence ID" value="MDQ0110632.1"/>
    <property type="molecule type" value="Genomic_DNA"/>
</dbReference>
<evidence type="ECO:0000313" key="1">
    <source>
        <dbReference type="EMBL" id="MDQ0110632.1"/>
    </source>
</evidence>
<proteinExistence type="predicted"/>
<sequence length="63" mass="7352">MKQLIFTISAREVGGTPSELGMIRYNRDVQRDGAVQPPMVSVKDAVTERKWINRFRTFQFDTY</sequence>